<comment type="caution">
    <text evidence="6">The sequence shown here is derived from an EMBL/GenBank/DDBJ whole genome shotgun (WGS) entry which is preliminary data.</text>
</comment>
<dbReference type="GO" id="GO:0034715">
    <property type="term" value="C:pICln-Sm protein complex"/>
    <property type="evidence" value="ECO:0007669"/>
    <property type="project" value="TreeGrafter"/>
</dbReference>
<dbReference type="Pfam" id="PF03517">
    <property type="entry name" value="Voldacs"/>
    <property type="match status" value="1"/>
</dbReference>
<dbReference type="EMBL" id="MU007092">
    <property type="protein sequence ID" value="KAF2422190.1"/>
    <property type="molecule type" value="Genomic_DNA"/>
</dbReference>
<dbReference type="GO" id="GO:0045292">
    <property type="term" value="P:mRNA cis splicing, via spliceosome"/>
    <property type="evidence" value="ECO:0007669"/>
    <property type="project" value="TreeGrafter"/>
</dbReference>
<accession>A0A9P4NHY2</accession>
<evidence type="ECO:0000256" key="4">
    <source>
        <dbReference type="ARBA" id="ARBA00023242"/>
    </source>
</evidence>
<dbReference type="Gene3D" id="2.30.29.30">
    <property type="entry name" value="Pleckstrin-homology domain (PH domain)/Phosphotyrosine-binding domain (PTB)"/>
    <property type="match status" value="1"/>
</dbReference>
<protein>
    <submittedName>
        <fullName evidence="6">Uncharacterized protein</fullName>
    </submittedName>
</protein>
<keyword evidence="7" id="KW-1185">Reference proteome</keyword>
<gene>
    <name evidence="6" type="ORF">EJ08DRAFT_701738</name>
</gene>
<name>A0A9P4NHY2_9PEZI</name>
<feature type="compositionally biased region" description="Acidic residues" evidence="5">
    <location>
        <begin position="222"/>
        <end position="235"/>
    </location>
</feature>
<dbReference type="Proteomes" id="UP000800235">
    <property type="component" value="Unassembled WGS sequence"/>
</dbReference>
<dbReference type="AlphaFoldDB" id="A0A9P4NHY2"/>
<dbReference type="InterPro" id="IPR011993">
    <property type="entry name" value="PH-like_dom_sf"/>
</dbReference>
<evidence type="ECO:0000256" key="3">
    <source>
        <dbReference type="ARBA" id="ARBA00022490"/>
    </source>
</evidence>
<evidence type="ECO:0000313" key="6">
    <source>
        <dbReference type="EMBL" id="KAF2422190.1"/>
    </source>
</evidence>
<dbReference type="PANTHER" id="PTHR21399">
    <property type="entry name" value="CHLORIDE CONDUCTANCE REGULATORY PROTEIN ICLN"/>
    <property type="match status" value="1"/>
</dbReference>
<dbReference type="GO" id="GO:0005829">
    <property type="term" value="C:cytosol"/>
    <property type="evidence" value="ECO:0007669"/>
    <property type="project" value="TreeGrafter"/>
</dbReference>
<dbReference type="GO" id="GO:0000387">
    <property type="term" value="P:spliceosomal snRNP assembly"/>
    <property type="evidence" value="ECO:0007669"/>
    <property type="project" value="TreeGrafter"/>
</dbReference>
<proteinExistence type="predicted"/>
<organism evidence="6 7">
    <name type="scientific">Tothia fuscella</name>
    <dbReference type="NCBI Taxonomy" id="1048955"/>
    <lineage>
        <taxon>Eukaryota</taxon>
        <taxon>Fungi</taxon>
        <taxon>Dikarya</taxon>
        <taxon>Ascomycota</taxon>
        <taxon>Pezizomycotina</taxon>
        <taxon>Dothideomycetes</taxon>
        <taxon>Pleosporomycetidae</taxon>
        <taxon>Venturiales</taxon>
        <taxon>Cylindrosympodiaceae</taxon>
        <taxon>Tothia</taxon>
    </lineage>
</organism>
<keyword evidence="4" id="KW-0539">Nucleus</keyword>
<dbReference type="PANTHER" id="PTHR21399:SF0">
    <property type="entry name" value="METHYLOSOME SUBUNIT PICLN"/>
    <property type="match status" value="1"/>
</dbReference>
<dbReference type="GO" id="GO:0005681">
    <property type="term" value="C:spliceosomal complex"/>
    <property type="evidence" value="ECO:0007669"/>
    <property type="project" value="TreeGrafter"/>
</dbReference>
<dbReference type="OrthoDB" id="19714at2759"/>
<feature type="compositionally biased region" description="Acidic residues" evidence="5">
    <location>
        <begin position="279"/>
        <end position="288"/>
    </location>
</feature>
<evidence type="ECO:0000313" key="7">
    <source>
        <dbReference type="Proteomes" id="UP000800235"/>
    </source>
</evidence>
<evidence type="ECO:0000256" key="5">
    <source>
        <dbReference type="SAM" id="MobiDB-lite"/>
    </source>
</evidence>
<dbReference type="InterPro" id="IPR039924">
    <property type="entry name" value="ICln/Lot5/Saf5"/>
</dbReference>
<keyword evidence="3" id="KW-0963">Cytoplasm</keyword>
<feature type="region of interest" description="Disordered" evidence="5">
    <location>
        <begin position="222"/>
        <end position="304"/>
    </location>
</feature>
<evidence type="ECO:0000256" key="1">
    <source>
        <dbReference type="ARBA" id="ARBA00004123"/>
    </source>
</evidence>
<evidence type="ECO:0000256" key="2">
    <source>
        <dbReference type="ARBA" id="ARBA00004496"/>
    </source>
</evidence>
<comment type="subcellular location">
    <subcellularLocation>
        <location evidence="2">Cytoplasm</location>
    </subcellularLocation>
    <subcellularLocation>
        <location evidence="1">Nucleus</location>
    </subcellularLocation>
</comment>
<reference evidence="6" key="1">
    <citation type="journal article" date="2020" name="Stud. Mycol.">
        <title>101 Dothideomycetes genomes: a test case for predicting lifestyles and emergence of pathogens.</title>
        <authorList>
            <person name="Haridas S."/>
            <person name="Albert R."/>
            <person name="Binder M."/>
            <person name="Bloem J."/>
            <person name="Labutti K."/>
            <person name="Salamov A."/>
            <person name="Andreopoulos B."/>
            <person name="Baker S."/>
            <person name="Barry K."/>
            <person name="Bills G."/>
            <person name="Bluhm B."/>
            <person name="Cannon C."/>
            <person name="Castanera R."/>
            <person name="Culley D."/>
            <person name="Daum C."/>
            <person name="Ezra D."/>
            <person name="Gonzalez J."/>
            <person name="Henrissat B."/>
            <person name="Kuo A."/>
            <person name="Liang C."/>
            <person name="Lipzen A."/>
            <person name="Lutzoni F."/>
            <person name="Magnuson J."/>
            <person name="Mondo S."/>
            <person name="Nolan M."/>
            <person name="Ohm R."/>
            <person name="Pangilinan J."/>
            <person name="Park H.-J."/>
            <person name="Ramirez L."/>
            <person name="Alfaro M."/>
            <person name="Sun H."/>
            <person name="Tritt A."/>
            <person name="Yoshinaga Y."/>
            <person name="Zwiers L.-H."/>
            <person name="Turgeon B."/>
            <person name="Goodwin S."/>
            <person name="Spatafora J."/>
            <person name="Crous P."/>
            <person name="Grigoriev I."/>
        </authorList>
    </citation>
    <scope>NUCLEOTIDE SEQUENCE</scope>
    <source>
        <strain evidence="6">CBS 130266</strain>
    </source>
</reference>
<sequence>MALGVVSTAPREEDFMSVQEHQESTPGTFFGGKPVLHYHSINTDIKVSRAEYDQFTILQSLCDIPASQNGLNGHGEGSAAAEPPADVVINGVDVWVNSQNVLLYSPTKNTGIQIPYPNIAIHALSPLQPRHVINHTPILTQNADNTINQQIAVSIGPNENLTQAVYIQLNLHDANLTNSDEEVETLDLNIFPRMVSHAIQAGSPGQLLYAALSACADLWPDAEEQAGGGEGEEDTTPGAGGWITSENMGDFVDEDGNFIGTDSAGGLGAGAGRVHARDDEDEEEEEEVTGSGNGDAETKWQRTD</sequence>